<keyword evidence="3" id="KW-1185">Reference proteome</keyword>
<dbReference type="EMBL" id="VSRR010008700">
    <property type="protein sequence ID" value="MPC49152.1"/>
    <property type="molecule type" value="Genomic_DNA"/>
</dbReference>
<evidence type="ECO:0000313" key="2">
    <source>
        <dbReference type="EMBL" id="MPC49152.1"/>
    </source>
</evidence>
<organism evidence="2 3">
    <name type="scientific">Portunus trituberculatus</name>
    <name type="common">Swimming crab</name>
    <name type="synonym">Neptunus trituberculatus</name>
    <dbReference type="NCBI Taxonomy" id="210409"/>
    <lineage>
        <taxon>Eukaryota</taxon>
        <taxon>Metazoa</taxon>
        <taxon>Ecdysozoa</taxon>
        <taxon>Arthropoda</taxon>
        <taxon>Crustacea</taxon>
        <taxon>Multicrustacea</taxon>
        <taxon>Malacostraca</taxon>
        <taxon>Eumalacostraca</taxon>
        <taxon>Eucarida</taxon>
        <taxon>Decapoda</taxon>
        <taxon>Pleocyemata</taxon>
        <taxon>Brachyura</taxon>
        <taxon>Eubrachyura</taxon>
        <taxon>Portunoidea</taxon>
        <taxon>Portunidae</taxon>
        <taxon>Portuninae</taxon>
        <taxon>Portunus</taxon>
    </lineage>
</organism>
<keyword evidence="1" id="KW-0812">Transmembrane</keyword>
<accession>A0A5B7FRL2</accession>
<protein>
    <submittedName>
        <fullName evidence="2">Uncharacterized protein</fullName>
    </submittedName>
</protein>
<evidence type="ECO:0000313" key="3">
    <source>
        <dbReference type="Proteomes" id="UP000324222"/>
    </source>
</evidence>
<dbReference type="AlphaFoldDB" id="A0A5B7FRL2"/>
<feature type="transmembrane region" description="Helical" evidence="1">
    <location>
        <begin position="21"/>
        <end position="39"/>
    </location>
</feature>
<keyword evidence="1" id="KW-0472">Membrane</keyword>
<name>A0A5B7FRL2_PORTR</name>
<evidence type="ECO:0000256" key="1">
    <source>
        <dbReference type="SAM" id="Phobius"/>
    </source>
</evidence>
<keyword evidence="1" id="KW-1133">Transmembrane helix</keyword>
<reference evidence="2 3" key="1">
    <citation type="submission" date="2019-05" db="EMBL/GenBank/DDBJ databases">
        <title>Another draft genome of Portunus trituberculatus and its Hox gene families provides insights of decapod evolution.</title>
        <authorList>
            <person name="Jeong J.-H."/>
            <person name="Song I."/>
            <person name="Kim S."/>
            <person name="Choi T."/>
            <person name="Kim D."/>
            <person name="Ryu S."/>
            <person name="Kim W."/>
        </authorList>
    </citation>
    <scope>NUCLEOTIDE SEQUENCE [LARGE SCALE GENOMIC DNA]</scope>
    <source>
        <tissue evidence="2">Muscle</tissue>
    </source>
</reference>
<gene>
    <name evidence="2" type="ORF">E2C01_042947</name>
</gene>
<dbReference type="Proteomes" id="UP000324222">
    <property type="component" value="Unassembled WGS sequence"/>
</dbReference>
<comment type="caution">
    <text evidence="2">The sequence shown here is derived from an EMBL/GenBank/DDBJ whole genome shotgun (WGS) entry which is preliminary data.</text>
</comment>
<feature type="transmembrane region" description="Helical" evidence="1">
    <location>
        <begin position="51"/>
        <end position="72"/>
    </location>
</feature>
<sequence>MAHRDTSHQRTEEDSRILSKFPPILSWCYLLHVLSYSILTTVSGSPEWLSALYYTLCHFSWVSINILSGTVAH</sequence>
<proteinExistence type="predicted"/>